<evidence type="ECO:0000259" key="2">
    <source>
        <dbReference type="Pfam" id="PF13548"/>
    </source>
</evidence>
<feature type="transmembrane region" description="Helical" evidence="1">
    <location>
        <begin position="12"/>
        <end position="35"/>
    </location>
</feature>
<evidence type="ECO:0000256" key="1">
    <source>
        <dbReference type="SAM" id="Phobius"/>
    </source>
</evidence>
<feature type="transmembrane region" description="Helical" evidence="1">
    <location>
        <begin position="47"/>
        <end position="65"/>
    </location>
</feature>
<dbReference type="OrthoDB" id="181455at2"/>
<organism evidence="3 4">
    <name type="scientific">Methylobacter tundripaludum (strain ATCC BAA-1195 / DSM 17260 / SV96)</name>
    <dbReference type="NCBI Taxonomy" id="697282"/>
    <lineage>
        <taxon>Bacteria</taxon>
        <taxon>Pseudomonadati</taxon>
        <taxon>Pseudomonadota</taxon>
        <taxon>Gammaproteobacteria</taxon>
        <taxon>Methylococcales</taxon>
        <taxon>Methylococcaceae</taxon>
        <taxon>Methylobacter</taxon>
    </lineage>
</organism>
<dbReference type="InterPro" id="IPR025196">
    <property type="entry name" value="DUF4126"/>
</dbReference>
<dbReference type="eggNOG" id="ENOG502Z9HI">
    <property type="taxonomic scope" value="Bacteria"/>
</dbReference>
<dbReference type="Pfam" id="PF13548">
    <property type="entry name" value="DUF4126"/>
    <property type="match status" value="1"/>
</dbReference>
<dbReference type="STRING" id="697282.Mettu_2561"/>
<sequence length="212" mass="22329" precursor="true">MDALNQISTTLALTMGLAWASGINLYATLFTLGYLANTGNIDLPPDLQIVATPMVMGAAGLMYCIEFFADKMPGVDTGWDTIHTFIRIPAGAMLAAGAVGDLNPAVELAAAIVGGGLAAGSHATKAGSRVLINTSPEPFSNWIASISEDVVVITGVWACINHPVLFLIALAGFIVLMIWLLPRIWAGVKKVFSSIINLFRSENTPTSQNPSQ</sequence>
<keyword evidence="1" id="KW-0472">Membrane</keyword>
<proteinExistence type="predicted"/>
<accession>G3IR52</accession>
<dbReference type="EMBL" id="JH109152">
    <property type="protein sequence ID" value="EGW23699.1"/>
    <property type="molecule type" value="Genomic_DNA"/>
</dbReference>
<evidence type="ECO:0000313" key="3">
    <source>
        <dbReference type="EMBL" id="EGW23699.1"/>
    </source>
</evidence>
<protein>
    <recommendedName>
        <fullName evidence="2">DUF4126 domain-containing protein</fullName>
    </recommendedName>
</protein>
<feature type="domain" description="DUF4126" evidence="2">
    <location>
        <begin position="11"/>
        <end position="182"/>
    </location>
</feature>
<gene>
    <name evidence="3" type="ORF">Mettu_2561</name>
</gene>
<dbReference type="AlphaFoldDB" id="G3IR52"/>
<evidence type="ECO:0000313" key="4">
    <source>
        <dbReference type="Proteomes" id="UP000004664"/>
    </source>
</evidence>
<dbReference type="HOGENOM" id="CLU_086377_0_0_6"/>
<dbReference type="RefSeq" id="WP_006891985.1">
    <property type="nucleotide sequence ID" value="NZ_JH109152.1"/>
</dbReference>
<keyword evidence="4" id="KW-1185">Reference proteome</keyword>
<keyword evidence="1" id="KW-0812">Transmembrane</keyword>
<name>G3IR52_METTV</name>
<keyword evidence="1" id="KW-1133">Transmembrane helix</keyword>
<reference evidence="3 4" key="1">
    <citation type="submission" date="2011-06" db="EMBL/GenBank/DDBJ databases">
        <title>Genomic sequence of Methylobacter tundripaludum SV96.</title>
        <authorList>
            <consortium name="US DOE Joint Genome Institute"/>
            <person name="Lucas S."/>
            <person name="Han J."/>
            <person name="Lapidus A."/>
            <person name="Cheng J.-F."/>
            <person name="Goodwin L."/>
            <person name="Pitluck S."/>
            <person name="Held B."/>
            <person name="Detter J.C."/>
            <person name="Han C."/>
            <person name="Tapia R."/>
            <person name="Land M."/>
            <person name="Hauser L."/>
            <person name="Kyrpides N."/>
            <person name="Ivanova N."/>
            <person name="Ovchinnikova G."/>
            <person name="Pagani I."/>
            <person name="Klotz M.G."/>
            <person name="Dispirito A.A."/>
            <person name="Murrell J.C."/>
            <person name="Dunfield P."/>
            <person name="Kalyuzhnaya M.G."/>
            <person name="Svenning M."/>
            <person name="Trotsenko Y.A."/>
            <person name="Stein L.Y."/>
            <person name="Woyke T."/>
        </authorList>
    </citation>
    <scope>NUCLEOTIDE SEQUENCE [LARGE SCALE GENOMIC DNA]</scope>
    <source>
        <strain evidence="4">ATCC BAA-1195 / DSM 17260 / SV96</strain>
    </source>
</reference>
<dbReference type="Proteomes" id="UP000004664">
    <property type="component" value="Unassembled WGS sequence"/>
</dbReference>
<feature type="transmembrane region" description="Helical" evidence="1">
    <location>
        <begin position="164"/>
        <end position="181"/>
    </location>
</feature>